<dbReference type="HOGENOM" id="CLU_660337_0_0_5"/>
<dbReference type="SMART" id="SM00047">
    <property type="entry name" value="LYZ2"/>
    <property type="match status" value="1"/>
</dbReference>
<keyword evidence="4" id="KW-1185">Reference proteome</keyword>
<dbReference type="GO" id="GO:0004040">
    <property type="term" value="F:amidase activity"/>
    <property type="evidence" value="ECO:0007669"/>
    <property type="project" value="InterPro"/>
</dbReference>
<dbReference type="GO" id="GO:0004339">
    <property type="term" value="F:glucan 1,4-alpha-glucosidase activity"/>
    <property type="evidence" value="ECO:0007669"/>
    <property type="project" value="UniProtKB-EC"/>
</dbReference>
<gene>
    <name evidence="3" type="ordered locus">SAR116_1594</name>
</gene>
<evidence type="ECO:0000259" key="2">
    <source>
        <dbReference type="SMART" id="SM00047"/>
    </source>
</evidence>
<dbReference type="EMBL" id="CP001751">
    <property type="protein sequence ID" value="ADE39837.1"/>
    <property type="molecule type" value="Genomic_DNA"/>
</dbReference>
<proteinExistence type="predicted"/>
<feature type="transmembrane region" description="Helical" evidence="1">
    <location>
        <begin position="14"/>
        <end position="32"/>
    </location>
</feature>
<dbReference type="Proteomes" id="UP000007460">
    <property type="component" value="Chromosome"/>
</dbReference>
<evidence type="ECO:0000256" key="1">
    <source>
        <dbReference type="SAM" id="Phobius"/>
    </source>
</evidence>
<sequence>MTDRLNLLLQDKNIVRLTMMLVVVSILVPGVFKVSPPQWLHVPSPMTAMSTMTESDNRTIKDVSVAVSTTPVTDKDAKPDVDMAKRADAYSLSTMPVTPTNQEQDPVAPIVPKTGSETVREMVPETVPDTKTSETTATILTTDTAKTDTVKTDTAKTNAGVLAQVQTPRKSIIESLKTTTARKPASPAPKVQPIAVARNFVRVIPASHAKLATSEQKENFIKMVLPLILASNEEIKQRRAAIRRAYDRKDAVTLGKWAKLYKLPAENVVTQGFLNELLARADVIPVPLALAQAAIESGWGTSRFARQGNALFGQWAWQEDDGIKPLNASNKNAVVRSFPNLLGSVRAYMHNLNTHQAYQGLRDSRKKHAKMPNEDKANILVGHLHNYAEIGLKYVNDLKIVMRKNKLRTYANAFLS</sequence>
<dbReference type="EC" id="3.2.1.3" evidence="3"/>
<dbReference type="InterPro" id="IPR002901">
    <property type="entry name" value="MGlyc_endo_b_GlcNAc-like_dom"/>
</dbReference>
<dbReference type="eggNOG" id="COG2992">
    <property type="taxonomic scope" value="Bacteria"/>
</dbReference>
<keyword evidence="1" id="KW-0472">Membrane</keyword>
<keyword evidence="1" id="KW-0812">Transmembrane</keyword>
<dbReference type="PANTHER" id="PTHR40572">
    <property type="entry name" value="PROTEIN BAX"/>
    <property type="match status" value="1"/>
</dbReference>
<dbReference type="AlphaFoldDB" id="D5BU90"/>
<reference evidence="3 4" key="1">
    <citation type="journal article" date="2010" name="J. Bacteriol.">
        <title>Complete genome sequence of "Candidatus Puniceispirillum marinum" IMCC1322, a representative of the SAR116 clade in the Alphaproteobacteria.</title>
        <authorList>
            <person name="Oh H.M."/>
            <person name="Kwon K.K."/>
            <person name="Kang I."/>
            <person name="Kang S.G."/>
            <person name="Lee J.H."/>
            <person name="Kim S.J."/>
            <person name="Cho J.C."/>
        </authorList>
    </citation>
    <scope>NUCLEOTIDE SEQUENCE [LARGE SCALE GENOMIC DNA]</scope>
    <source>
        <strain evidence="3 4">IMCC1322</strain>
    </source>
</reference>
<dbReference type="STRING" id="488538.SAR116_1594"/>
<keyword evidence="1" id="KW-1133">Transmembrane helix</keyword>
<keyword evidence="3" id="KW-0326">Glycosidase</keyword>
<dbReference type="OrthoDB" id="9788155at2"/>
<keyword evidence="3" id="KW-0378">Hydrolase</keyword>
<dbReference type="Gene3D" id="1.10.530.10">
    <property type="match status" value="1"/>
</dbReference>
<protein>
    <submittedName>
        <fullName evidence="3">Bax protein (Hydrolyses peptidoglycan)</fullName>
        <ecNumber evidence="3">3.2.1.3</ecNumber>
    </submittedName>
</protein>
<dbReference type="KEGG" id="apb:SAR116_1594"/>
<dbReference type="Pfam" id="PF01832">
    <property type="entry name" value="Glucosaminidase"/>
    <property type="match status" value="1"/>
</dbReference>
<dbReference type="InterPro" id="IPR053195">
    <property type="entry name" value="Bax-like"/>
</dbReference>
<organism evidence="3 4">
    <name type="scientific">Puniceispirillum marinum (strain IMCC1322)</name>
    <dbReference type="NCBI Taxonomy" id="488538"/>
    <lineage>
        <taxon>Bacteria</taxon>
        <taxon>Pseudomonadati</taxon>
        <taxon>Pseudomonadota</taxon>
        <taxon>Alphaproteobacteria</taxon>
        <taxon>Candidatus Puniceispirillales</taxon>
        <taxon>Candidatus Puniceispirillaceae</taxon>
        <taxon>Candidatus Puniceispirillum</taxon>
    </lineage>
</organism>
<name>D5BU90_PUNMI</name>
<dbReference type="RefSeq" id="WP_013046464.1">
    <property type="nucleotide sequence ID" value="NC_014010.1"/>
</dbReference>
<feature type="domain" description="Mannosyl-glycoprotein endo-beta-N-acetylglucosamidase-like" evidence="2">
    <location>
        <begin position="262"/>
        <end position="395"/>
    </location>
</feature>
<accession>D5BU90</accession>
<evidence type="ECO:0000313" key="3">
    <source>
        <dbReference type="EMBL" id="ADE39837.1"/>
    </source>
</evidence>
<dbReference type="PANTHER" id="PTHR40572:SF1">
    <property type="entry name" value="PROTEIN BAX"/>
    <property type="match status" value="1"/>
</dbReference>
<evidence type="ECO:0000313" key="4">
    <source>
        <dbReference type="Proteomes" id="UP000007460"/>
    </source>
</evidence>
<dbReference type="CAZy" id="GH73">
    <property type="family name" value="Glycoside Hydrolase Family 73"/>
</dbReference>